<keyword evidence="6" id="KW-0503">Monooxygenase</keyword>
<evidence type="ECO:0000313" key="8">
    <source>
        <dbReference type="Proteomes" id="UP000504636"/>
    </source>
</evidence>
<dbReference type="SUPFAM" id="SSF48264">
    <property type="entry name" value="Cytochrome P450"/>
    <property type="match status" value="1"/>
</dbReference>
<dbReference type="PANTHER" id="PTHR46300">
    <property type="entry name" value="P450, PUTATIVE (EUROFUNG)-RELATED-RELATED"/>
    <property type="match status" value="1"/>
</dbReference>
<dbReference type="AlphaFoldDB" id="A0A6A6Z327"/>
<evidence type="ECO:0000256" key="6">
    <source>
        <dbReference type="RuleBase" id="RU000461"/>
    </source>
</evidence>
<feature type="binding site" description="axial binding residue" evidence="5">
    <location>
        <position position="444"/>
    </location>
    <ligand>
        <name>heme</name>
        <dbReference type="ChEBI" id="CHEBI:30413"/>
    </ligand>
    <ligandPart>
        <name>Fe</name>
        <dbReference type="ChEBI" id="CHEBI:18248"/>
    </ligandPart>
</feature>
<evidence type="ECO:0000256" key="2">
    <source>
        <dbReference type="ARBA" id="ARBA00022723"/>
    </source>
</evidence>
<keyword evidence="5 6" id="KW-0349">Heme</keyword>
<dbReference type="InterPro" id="IPR002401">
    <property type="entry name" value="Cyt_P450_E_grp-I"/>
</dbReference>
<evidence type="ECO:0000256" key="3">
    <source>
        <dbReference type="ARBA" id="ARBA00023002"/>
    </source>
</evidence>
<dbReference type="GeneID" id="54465957"/>
<accession>A0A6A6Z327</accession>
<dbReference type="CDD" id="cd11065">
    <property type="entry name" value="CYP64-like"/>
    <property type="match status" value="1"/>
</dbReference>
<keyword evidence="2 5" id="KW-0479">Metal-binding</keyword>
<dbReference type="InterPro" id="IPR001128">
    <property type="entry name" value="Cyt_P450"/>
</dbReference>
<name>A0A6A6Z327_9PEZI</name>
<evidence type="ECO:0000256" key="5">
    <source>
        <dbReference type="PIRSR" id="PIRSR602401-1"/>
    </source>
</evidence>
<comment type="cofactor">
    <cofactor evidence="5">
        <name>heme</name>
        <dbReference type="ChEBI" id="CHEBI:30413"/>
    </cofactor>
</comment>
<dbReference type="InterPro" id="IPR017972">
    <property type="entry name" value="Cyt_P450_CS"/>
</dbReference>
<dbReference type="PANTHER" id="PTHR46300:SF11">
    <property type="entry name" value="OXIDOREDUCTASE, PUTATIVE-RELATED"/>
    <property type="match status" value="1"/>
</dbReference>
<dbReference type="Proteomes" id="UP000504636">
    <property type="component" value="Unplaced"/>
</dbReference>
<dbReference type="Pfam" id="PF00067">
    <property type="entry name" value="p450"/>
    <property type="match status" value="1"/>
</dbReference>
<dbReference type="PRINTS" id="PR00385">
    <property type="entry name" value="P450"/>
</dbReference>
<dbReference type="PROSITE" id="PS00086">
    <property type="entry name" value="CYTOCHROME_P450"/>
    <property type="match status" value="1"/>
</dbReference>
<reference evidence="7 9" key="1">
    <citation type="journal article" date="2020" name="Stud. Mycol.">
        <title>101 Dothideomycetes genomes: a test case for predicting lifestyles and emergence of pathogens.</title>
        <authorList>
            <person name="Haridas S."/>
            <person name="Albert R."/>
            <person name="Binder M."/>
            <person name="Bloem J."/>
            <person name="Labutti K."/>
            <person name="Salamov A."/>
            <person name="Andreopoulos B."/>
            <person name="Baker S."/>
            <person name="Barry K."/>
            <person name="Bills G."/>
            <person name="Bluhm B."/>
            <person name="Cannon C."/>
            <person name="Castanera R."/>
            <person name="Culley D."/>
            <person name="Daum C."/>
            <person name="Ezra D."/>
            <person name="Gonzalez J."/>
            <person name="Henrissat B."/>
            <person name="Kuo A."/>
            <person name="Liang C."/>
            <person name="Lipzen A."/>
            <person name="Lutzoni F."/>
            <person name="Magnuson J."/>
            <person name="Mondo S."/>
            <person name="Nolan M."/>
            <person name="Ohm R."/>
            <person name="Pangilinan J."/>
            <person name="Park H.-J."/>
            <person name="Ramirez L."/>
            <person name="Alfaro M."/>
            <person name="Sun H."/>
            <person name="Tritt A."/>
            <person name="Yoshinaga Y."/>
            <person name="Zwiers L.-H."/>
            <person name="Turgeon B."/>
            <person name="Goodwin S."/>
            <person name="Spatafora J."/>
            <person name="Crous P."/>
            <person name="Grigoriev I."/>
        </authorList>
    </citation>
    <scope>NUCLEOTIDE SEQUENCE</scope>
    <source>
        <strain evidence="7 9">CBS 304.34</strain>
    </source>
</reference>
<proteinExistence type="inferred from homology"/>
<dbReference type="GO" id="GO:0004497">
    <property type="term" value="F:monooxygenase activity"/>
    <property type="evidence" value="ECO:0007669"/>
    <property type="project" value="UniProtKB-KW"/>
</dbReference>
<dbReference type="GO" id="GO:0005506">
    <property type="term" value="F:iron ion binding"/>
    <property type="evidence" value="ECO:0007669"/>
    <property type="project" value="InterPro"/>
</dbReference>
<dbReference type="InterPro" id="IPR050364">
    <property type="entry name" value="Cytochrome_P450_fung"/>
</dbReference>
<dbReference type="PRINTS" id="PR00463">
    <property type="entry name" value="EP450I"/>
</dbReference>
<dbReference type="Gene3D" id="1.10.630.10">
    <property type="entry name" value="Cytochrome P450"/>
    <property type="match status" value="1"/>
</dbReference>
<protein>
    <submittedName>
        <fullName evidence="7 9">O-methylsterigmatocystin oxidoreductase</fullName>
    </submittedName>
</protein>
<sequence>MYTAIFAVGTALLTLLYAFGTRRRLPKGYQAVPGPKGLPLIGHTTLLGAEPQAQLKAWAKEYGPVFKLRLGWEDWIFVTEPGAIREIFDKQSRVTSGRAPMPVISDLLSGGKRFLLQTYTPEWRKLRTIVHKLLTPKSSSTFKPSQEFETKQLLHDIYTSSKAEDQGSFYMHVRRYTTSVIMTSTYGRRISEWKCEDVEEIYGLMKDFSDAAVPGAYIADVVPPLAKLPSWMQWWRRSALKAYERQASIWLKYWNRLRAQTKTKTAPECFAKQLVEDVDQRDDIDEVTAAFVAGTMIEAGSETTSSSLNSAFKYLAAYPEAQKRAHEEISRAIGDGRSPTFDDEDDLPYIRAMVKEILRLRPVTNMGSPHYTTEDMTYQNYFIPKNTVVAICQYAAHYDSRYPEPEAFRPERYLDYPLKAGAYAAHPDPYARDHFSFGAGRRICPGMHLAENSMFIVLAKILWAFEIRPVIRPDGKEEKVDVSDQAYEQGINTLPKPYRMRFLSRSLAREAKMLQEWKEAESTGYYLGNIRVDATGMVLSA</sequence>
<keyword evidence="8" id="KW-1185">Reference proteome</keyword>
<dbReference type="GO" id="GO:0020037">
    <property type="term" value="F:heme binding"/>
    <property type="evidence" value="ECO:0007669"/>
    <property type="project" value="InterPro"/>
</dbReference>
<reference evidence="9" key="3">
    <citation type="submission" date="2025-04" db="UniProtKB">
        <authorList>
            <consortium name="RefSeq"/>
        </authorList>
    </citation>
    <scope>IDENTIFICATION</scope>
    <source>
        <strain evidence="9">CBS 304.34</strain>
    </source>
</reference>
<evidence type="ECO:0000256" key="1">
    <source>
        <dbReference type="ARBA" id="ARBA00010617"/>
    </source>
</evidence>
<keyword evidence="3 6" id="KW-0560">Oxidoreductase</keyword>
<dbReference type="RefSeq" id="XP_033582536.1">
    <property type="nucleotide sequence ID" value="XM_033725064.1"/>
</dbReference>
<evidence type="ECO:0000256" key="4">
    <source>
        <dbReference type="ARBA" id="ARBA00023004"/>
    </source>
</evidence>
<dbReference type="GO" id="GO:0016705">
    <property type="term" value="F:oxidoreductase activity, acting on paired donors, with incorporation or reduction of molecular oxygen"/>
    <property type="evidence" value="ECO:0007669"/>
    <property type="project" value="InterPro"/>
</dbReference>
<comment type="similarity">
    <text evidence="1 6">Belongs to the cytochrome P450 family.</text>
</comment>
<reference evidence="9" key="2">
    <citation type="submission" date="2020-04" db="EMBL/GenBank/DDBJ databases">
        <authorList>
            <consortium name="NCBI Genome Project"/>
        </authorList>
    </citation>
    <scope>NUCLEOTIDE SEQUENCE</scope>
    <source>
        <strain evidence="9">CBS 304.34</strain>
    </source>
</reference>
<keyword evidence="4 5" id="KW-0408">Iron</keyword>
<dbReference type="EMBL" id="MU003694">
    <property type="protein sequence ID" value="KAF2815572.1"/>
    <property type="molecule type" value="Genomic_DNA"/>
</dbReference>
<gene>
    <name evidence="7 9" type="ORF">BDZ99DRAFT_516293</name>
</gene>
<evidence type="ECO:0000313" key="9">
    <source>
        <dbReference type="RefSeq" id="XP_033582536.1"/>
    </source>
</evidence>
<evidence type="ECO:0000313" key="7">
    <source>
        <dbReference type="EMBL" id="KAF2815572.1"/>
    </source>
</evidence>
<organism evidence="7">
    <name type="scientific">Mytilinidion resinicola</name>
    <dbReference type="NCBI Taxonomy" id="574789"/>
    <lineage>
        <taxon>Eukaryota</taxon>
        <taxon>Fungi</taxon>
        <taxon>Dikarya</taxon>
        <taxon>Ascomycota</taxon>
        <taxon>Pezizomycotina</taxon>
        <taxon>Dothideomycetes</taxon>
        <taxon>Pleosporomycetidae</taxon>
        <taxon>Mytilinidiales</taxon>
        <taxon>Mytilinidiaceae</taxon>
        <taxon>Mytilinidion</taxon>
    </lineage>
</organism>
<dbReference type="OrthoDB" id="1103324at2759"/>
<dbReference type="InterPro" id="IPR036396">
    <property type="entry name" value="Cyt_P450_sf"/>
</dbReference>